<dbReference type="PANTHER" id="PTHR47514">
    <property type="entry name" value="TRANSKETOLASE N-TERMINAL SECTION-RELATED"/>
    <property type="match status" value="1"/>
</dbReference>
<name>A0A412FY36_9FIRM</name>
<keyword evidence="6" id="KW-1185">Reference proteome</keyword>
<evidence type="ECO:0000313" key="6">
    <source>
        <dbReference type="Proteomes" id="UP000284178"/>
    </source>
</evidence>
<accession>A0A412FY36</accession>
<organism evidence="5 6">
    <name type="scientific">Holdemania filiformis</name>
    <dbReference type="NCBI Taxonomy" id="61171"/>
    <lineage>
        <taxon>Bacteria</taxon>
        <taxon>Bacillati</taxon>
        <taxon>Bacillota</taxon>
        <taxon>Erysipelotrichia</taxon>
        <taxon>Erysipelotrichales</taxon>
        <taxon>Erysipelotrichaceae</taxon>
        <taxon>Holdemania</taxon>
    </lineage>
</organism>
<dbReference type="GeneID" id="83015927"/>
<dbReference type="Proteomes" id="UP000284178">
    <property type="component" value="Unassembled WGS sequence"/>
</dbReference>
<evidence type="ECO:0000313" key="5">
    <source>
        <dbReference type="EMBL" id="RGR73085.1"/>
    </source>
</evidence>
<protein>
    <submittedName>
        <fullName evidence="5">Transketolase</fullName>
    </submittedName>
</protein>
<dbReference type="InterPro" id="IPR005474">
    <property type="entry name" value="Transketolase_N"/>
</dbReference>
<dbReference type="PANTHER" id="PTHR47514:SF1">
    <property type="entry name" value="TRANSKETOLASE N-TERMINAL SECTION-RELATED"/>
    <property type="match status" value="1"/>
</dbReference>
<dbReference type="AlphaFoldDB" id="A0A412FY36"/>
<reference evidence="5 6" key="1">
    <citation type="submission" date="2018-08" db="EMBL/GenBank/DDBJ databases">
        <title>A genome reference for cultivated species of the human gut microbiota.</title>
        <authorList>
            <person name="Zou Y."/>
            <person name="Xue W."/>
            <person name="Luo G."/>
        </authorList>
    </citation>
    <scope>NUCLEOTIDE SEQUENCE [LARGE SCALE GENOMIC DNA]</scope>
    <source>
        <strain evidence="5 6">AF24-29</strain>
    </source>
</reference>
<dbReference type="Pfam" id="PF00456">
    <property type="entry name" value="Transketolase_N"/>
    <property type="match status" value="1"/>
</dbReference>
<dbReference type="InterPro" id="IPR029061">
    <property type="entry name" value="THDP-binding"/>
</dbReference>
<dbReference type="SUPFAM" id="SSF52518">
    <property type="entry name" value="Thiamin diphosphate-binding fold (THDP-binding)"/>
    <property type="match status" value="1"/>
</dbReference>
<feature type="domain" description="Transketolase N-terminal" evidence="4">
    <location>
        <begin position="9"/>
        <end position="263"/>
    </location>
</feature>
<dbReference type="EMBL" id="QRUP01000013">
    <property type="protein sequence ID" value="RGR73085.1"/>
    <property type="molecule type" value="Genomic_DNA"/>
</dbReference>
<dbReference type="Gene3D" id="3.40.50.970">
    <property type="match status" value="1"/>
</dbReference>
<proteinExistence type="inferred from homology"/>
<keyword evidence="3" id="KW-0786">Thiamine pyrophosphate</keyword>
<evidence type="ECO:0000256" key="2">
    <source>
        <dbReference type="ARBA" id="ARBA00007131"/>
    </source>
</evidence>
<evidence type="ECO:0000256" key="1">
    <source>
        <dbReference type="ARBA" id="ARBA00001964"/>
    </source>
</evidence>
<sequence length="273" mass="29988">MNQTEMKKIAAEVRKNIIRMTCAAQSGHPGGSLSAVEILVSLYFNEMNITEENVDDVCRDKFVLSKGHASPVLYSVLKEKGFISQEDLMTFRKINSHIQGHPNMSIKGVDMSTGSLGQGLSCAVGMALSYKIHHQDFRVYALVGDGESEEGQIWEAAMAAAHYKLDNLVAILDFNGLQIDGKITDVMNPTPFDTKFRAFGWNVIEVDGHDYDQLENAYAAARECKGQPTLILAHTVKGKGVSFMENKANWHGVAPKPEEAEAAIQELEAQING</sequence>
<evidence type="ECO:0000256" key="3">
    <source>
        <dbReference type="ARBA" id="ARBA00023052"/>
    </source>
</evidence>
<comment type="caution">
    <text evidence="5">The sequence shown here is derived from an EMBL/GenBank/DDBJ whole genome shotgun (WGS) entry which is preliminary data.</text>
</comment>
<comment type="cofactor">
    <cofactor evidence="1">
        <name>thiamine diphosphate</name>
        <dbReference type="ChEBI" id="CHEBI:58937"/>
    </cofactor>
</comment>
<evidence type="ECO:0000259" key="4">
    <source>
        <dbReference type="Pfam" id="PF00456"/>
    </source>
</evidence>
<dbReference type="CDD" id="cd02012">
    <property type="entry name" value="TPP_TK"/>
    <property type="match status" value="1"/>
</dbReference>
<comment type="similarity">
    <text evidence="2">Belongs to the transketolase family.</text>
</comment>
<gene>
    <name evidence="5" type="ORF">DWY25_11025</name>
</gene>
<dbReference type="RefSeq" id="WP_072684405.1">
    <property type="nucleotide sequence ID" value="NZ_CABJCV010000013.1"/>
</dbReference>